<dbReference type="EMBL" id="JAAECE010000005">
    <property type="protein sequence ID" value="KAF1800459.1"/>
    <property type="molecule type" value="Genomic_DNA"/>
</dbReference>
<keyword evidence="3 6" id="KW-0863">Zinc-finger</keyword>
<dbReference type="SMART" id="SM00240">
    <property type="entry name" value="FHA"/>
    <property type="match status" value="1"/>
</dbReference>
<proteinExistence type="predicted"/>
<evidence type="ECO:0000256" key="1">
    <source>
        <dbReference type="ARBA" id="ARBA00022679"/>
    </source>
</evidence>
<dbReference type="SMART" id="SM00184">
    <property type="entry name" value="RING"/>
    <property type="match status" value="1"/>
</dbReference>
<evidence type="ECO:0000256" key="2">
    <source>
        <dbReference type="ARBA" id="ARBA00022723"/>
    </source>
</evidence>
<dbReference type="GO" id="GO:0008270">
    <property type="term" value="F:zinc ion binding"/>
    <property type="evidence" value="ECO:0007669"/>
    <property type="project" value="UniProtKB-KW"/>
</dbReference>
<dbReference type="GO" id="GO:0032153">
    <property type="term" value="C:cell division site"/>
    <property type="evidence" value="ECO:0007669"/>
    <property type="project" value="TreeGrafter"/>
</dbReference>
<evidence type="ECO:0000259" key="9">
    <source>
        <dbReference type="PROSITE" id="PS50089"/>
    </source>
</evidence>
<evidence type="ECO:0000256" key="3">
    <source>
        <dbReference type="ARBA" id="ARBA00022771"/>
    </source>
</evidence>
<dbReference type="Proteomes" id="UP000469890">
    <property type="component" value="Unassembled WGS sequence"/>
</dbReference>
<sequence>MEENQHKLRIVPHLDSSSALVFPVMEFTLNGSAVVHIGRSIAVENNKRPQPPSAKQMTFRSKVVSRTHAEIFVKDSKVFIRDLESSSGTFLNSRRLCGPNQRSQPFQLHDNDIIQLGVDYQGGTQEIYRAVKMRLELNKSQQQIENMNRYNLQTYNSLRNLATPPNHISTITQSMERIQFGAPGNSSGHKQGQEEQEAEETDEEDIHVDECCICLFAIAPFQALFVAPCSHTFHYKCLRPLLLNHPGFACPLCRNYADLDASVSLEVEEVKSMLKTMKRTNKARSQDN</sequence>
<evidence type="ECO:0000313" key="10">
    <source>
        <dbReference type="EMBL" id="KAF1800459.1"/>
    </source>
</evidence>
<keyword evidence="5" id="KW-0862">Zinc</keyword>
<reference evidence="10 11" key="1">
    <citation type="submission" date="2019-09" db="EMBL/GenBank/DDBJ databases">
        <authorList>
            <consortium name="DOE Joint Genome Institute"/>
            <person name="Mondo S.J."/>
            <person name="Navarro-Mendoza M.I."/>
            <person name="Perez-Arques C."/>
            <person name="Panchal S."/>
            <person name="Nicolas F.E."/>
            <person name="Ganguly P."/>
            <person name="Pangilinan J."/>
            <person name="Grigoriev I."/>
            <person name="Heitman J."/>
            <person name="Sanya K."/>
            <person name="Garre V."/>
        </authorList>
    </citation>
    <scope>NUCLEOTIDE SEQUENCE [LARGE SCALE GENOMIC DNA]</scope>
    <source>
        <strain evidence="10 11">MU402</strain>
    </source>
</reference>
<protein>
    <submittedName>
        <fullName evidence="10">SMAD/FHA domain-containing protein</fullName>
    </submittedName>
</protein>
<feature type="domain" description="RING-type" evidence="9">
    <location>
        <begin position="211"/>
        <end position="254"/>
    </location>
</feature>
<keyword evidence="4" id="KW-0833">Ubl conjugation pathway</keyword>
<dbReference type="PROSITE" id="PS50089">
    <property type="entry name" value="ZF_RING_2"/>
    <property type="match status" value="1"/>
</dbReference>
<evidence type="ECO:0000313" key="11">
    <source>
        <dbReference type="Proteomes" id="UP000469890"/>
    </source>
</evidence>
<dbReference type="PANTHER" id="PTHR15067">
    <property type="entry name" value="E3 UBIQUITIN-PROTEIN LIGASE RNF8"/>
    <property type="match status" value="1"/>
</dbReference>
<evidence type="ECO:0000256" key="4">
    <source>
        <dbReference type="ARBA" id="ARBA00022786"/>
    </source>
</evidence>
<dbReference type="Gene3D" id="2.60.200.20">
    <property type="match status" value="1"/>
</dbReference>
<feature type="domain" description="FHA" evidence="8">
    <location>
        <begin position="35"/>
        <end position="96"/>
    </location>
</feature>
<dbReference type="InterPro" id="IPR001841">
    <property type="entry name" value="Znf_RING"/>
</dbReference>
<evidence type="ECO:0000256" key="6">
    <source>
        <dbReference type="PROSITE-ProRule" id="PRU00175"/>
    </source>
</evidence>
<dbReference type="Pfam" id="PF17123">
    <property type="entry name" value="zf-RING_11"/>
    <property type="match status" value="1"/>
</dbReference>
<dbReference type="GO" id="GO:0061630">
    <property type="term" value="F:ubiquitin protein ligase activity"/>
    <property type="evidence" value="ECO:0007669"/>
    <property type="project" value="TreeGrafter"/>
</dbReference>
<dbReference type="InterPro" id="IPR008984">
    <property type="entry name" value="SMAD_FHA_dom_sf"/>
</dbReference>
<organism evidence="10 11">
    <name type="scientific">Mucor circinelloides f. lusitanicus</name>
    <name type="common">Mucor racemosus var. lusitanicus</name>
    <dbReference type="NCBI Taxonomy" id="29924"/>
    <lineage>
        <taxon>Eukaryota</taxon>
        <taxon>Fungi</taxon>
        <taxon>Fungi incertae sedis</taxon>
        <taxon>Mucoromycota</taxon>
        <taxon>Mucoromycotina</taxon>
        <taxon>Mucoromycetes</taxon>
        <taxon>Mucorales</taxon>
        <taxon>Mucorineae</taxon>
        <taxon>Mucoraceae</taxon>
        <taxon>Mucor</taxon>
    </lineage>
</organism>
<feature type="region of interest" description="Disordered" evidence="7">
    <location>
        <begin position="180"/>
        <end position="202"/>
    </location>
</feature>
<dbReference type="GO" id="GO:0006511">
    <property type="term" value="P:ubiquitin-dependent protein catabolic process"/>
    <property type="evidence" value="ECO:0007669"/>
    <property type="project" value="TreeGrafter"/>
</dbReference>
<dbReference type="InterPro" id="IPR000253">
    <property type="entry name" value="FHA_dom"/>
</dbReference>
<dbReference type="InterPro" id="IPR013083">
    <property type="entry name" value="Znf_RING/FYVE/PHD"/>
</dbReference>
<dbReference type="GO" id="GO:0005829">
    <property type="term" value="C:cytosol"/>
    <property type="evidence" value="ECO:0007669"/>
    <property type="project" value="TreeGrafter"/>
</dbReference>
<dbReference type="Pfam" id="PF00498">
    <property type="entry name" value="FHA"/>
    <property type="match status" value="1"/>
</dbReference>
<keyword evidence="2" id="KW-0479">Metal-binding</keyword>
<dbReference type="AlphaFoldDB" id="A0A8H4BDV2"/>
<dbReference type="PROSITE" id="PS50006">
    <property type="entry name" value="FHA_DOMAIN"/>
    <property type="match status" value="1"/>
</dbReference>
<keyword evidence="1" id="KW-0808">Transferase</keyword>
<accession>A0A8H4BDV2</accession>
<name>A0A8H4BDV2_MUCCL</name>
<dbReference type="SUPFAM" id="SSF57850">
    <property type="entry name" value="RING/U-box"/>
    <property type="match status" value="1"/>
</dbReference>
<evidence type="ECO:0000256" key="7">
    <source>
        <dbReference type="SAM" id="MobiDB-lite"/>
    </source>
</evidence>
<dbReference type="PANTHER" id="PTHR15067:SF7">
    <property type="entry name" value="E3 UBIQUITIN-PROTEIN LIGASE DMA1-RELATED"/>
    <property type="match status" value="1"/>
</dbReference>
<dbReference type="GO" id="GO:0016567">
    <property type="term" value="P:protein ubiquitination"/>
    <property type="evidence" value="ECO:0007669"/>
    <property type="project" value="TreeGrafter"/>
</dbReference>
<evidence type="ECO:0000256" key="5">
    <source>
        <dbReference type="ARBA" id="ARBA00022833"/>
    </source>
</evidence>
<dbReference type="Gene3D" id="3.30.40.10">
    <property type="entry name" value="Zinc/RING finger domain, C3HC4 (zinc finger)"/>
    <property type="match status" value="1"/>
</dbReference>
<dbReference type="GO" id="GO:0000151">
    <property type="term" value="C:ubiquitin ligase complex"/>
    <property type="evidence" value="ECO:0007669"/>
    <property type="project" value="TreeGrafter"/>
</dbReference>
<comment type="caution">
    <text evidence="10">The sequence shown here is derived from an EMBL/GenBank/DDBJ whole genome shotgun (WGS) entry which is preliminary data.</text>
</comment>
<evidence type="ECO:0000259" key="8">
    <source>
        <dbReference type="PROSITE" id="PS50006"/>
    </source>
</evidence>
<dbReference type="SUPFAM" id="SSF49879">
    <property type="entry name" value="SMAD/FHA domain"/>
    <property type="match status" value="1"/>
</dbReference>
<gene>
    <name evidence="10" type="ORF">FB192DRAFT_1380860</name>
</gene>